<dbReference type="InterPro" id="IPR009014">
    <property type="entry name" value="Transketo_C/PFOR_II"/>
</dbReference>
<dbReference type="GO" id="GO:0022900">
    <property type="term" value="P:electron transport chain"/>
    <property type="evidence" value="ECO:0007669"/>
    <property type="project" value="InterPro"/>
</dbReference>
<sequence length="1176" mass="127959">MRKMKTMDGNQAAAHISYGFTEVAAIYPITPSSPMPEHVDEWAANGRKNVFGHTVKVVEMQSEAGAAGAVHGSLQAGALTTTYTSAQGLLLMIPNLYKVAGELLPAVFQVASRALATHALSIFGDHQDVMACRATGCAMLAESSVQEVMDLSAVAHLSAIKGRMPFINFFDGFRTSHEIQKIEVLEYDELAPLLDRDALKAFRKRALTPDAPVTRGTAENPDVYFTHREASNPFYLDIPSIVEEYMAEISKLTGREYHLFNYEGAPDATDVVVVMGAGAQVANETVEYLREQGRKVGAVNVHLFRPFAMDRFIEALPKTVKRIAVLDRTKEPGSMGEPLFLDVQAAIARAKLDITVVGGRYGLGSRDVIPADIVAAFDNLAAAEPKAEFTLGIVDDVTGLSLPRPYNVWIDASHITACKFWGFGSDGTVGANKTAIKIIGDNTDMYAQAYFDYDSKKSGGVTMSHLRFGKKPINKPYLVTRPTFVACHRQAYVNEYDILQGIEEGGTFLLNCTWTPEELSEKLPAAMKRTIANKHLKFYIINAAQIAQDIGLGGRINMICQSAFFKLANIIPIEEAVQHLKDSIVATYGKKGQSVIDMNMMAVDKGVNAIVPVTVPADWADAVDAPVAETQEIPEYVQNICRPINAQKGYDLPVSTFMGYEDGTLPAGSAAYEKRGVALFVPHWHKENCIQCNQCAFVCPHATIRPVLATADEVAAAPEGFETIPAMGAGDLQFRISVSPLDCLGCGNCVQICPAPKGKAITMSPIDDELHLADAWNYGVNLPTKANPMKKETVKGSQFEVPLLEFSGACAGCGETPYARLVTQLFGDRMMIANAAGCSSIWGGSMPTSSYTVNQAGQGPTWANSLFEDNAEFGYGMRVGTTKIREQIGEYVATAIDECTAEQAELKAALSDWNEHREQGAGTRERSARLVALLEKVAEPTKAMTAILEEKQYLAKRSQWIFGGDGWAYDIGFGGLDHVLASGDDVNILVFDTEVYSNTGGQSSKATHTAAVAKFAASGKRTKKKDLGMIAMSYGYVYVAQVAMGADKNQLLKAITEAEAYPGPSLIIAYAPCINHGIKSGMGTTQEESRRAVAAGYWDLYRYNPALRGTDKNPFSLDSKEPTESFRDFLMGEVRYASLKQTFPEVAEELFAKTEEDAKERRLSYVRMQESLAPTK</sequence>
<feature type="binding site" evidence="12">
    <location>
        <position position="699"/>
    </location>
    <ligand>
        <name>[4Fe-4S] cluster</name>
        <dbReference type="ChEBI" id="CHEBI:49883"/>
        <label>2</label>
    </ligand>
</feature>
<evidence type="ECO:0000256" key="12">
    <source>
        <dbReference type="PIRSR" id="PIRSR000159-50"/>
    </source>
</evidence>
<dbReference type="InterPro" id="IPR037112">
    <property type="entry name" value="Pyrv-flavodox_OxR_EKR_sf"/>
</dbReference>
<evidence type="ECO:0000259" key="13">
    <source>
        <dbReference type="PROSITE" id="PS51379"/>
    </source>
</evidence>
<feature type="binding site" evidence="12">
    <location>
        <position position="813"/>
    </location>
    <ligand>
        <name>[4Fe-4S] cluster</name>
        <dbReference type="ChEBI" id="CHEBI:49883"/>
        <label>3</label>
    </ligand>
</feature>
<dbReference type="PIRSF" id="PIRSF000159">
    <property type="entry name" value="NifJ"/>
    <property type="match status" value="1"/>
</dbReference>
<dbReference type="InterPro" id="IPR019752">
    <property type="entry name" value="Pyrv/ketoisovalerate_OxRed_cat"/>
</dbReference>
<dbReference type="InterPro" id="IPR019456">
    <property type="entry name" value="Pyrv-flavodox_OxRtase_EKR"/>
</dbReference>
<comment type="cofactor">
    <cofactor evidence="12">
        <name>[4Fe-4S] cluster</name>
        <dbReference type="ChEBI" id="CHEBI:49883"/>
    </cofactor>
    <text evidence="12">Binds 3 [4Fe-4S] clusters per subunit.</text>
</comment>
<feature type="domain" description="4Fe-4S ferredoxin-type" evidence="13">
    <location>
        <begin position="680"/>
        <end position="709"/>
    </location>
</feature>
<evidence type="ECO:0000256" key="8">
    <source>
        <dbReference type="ARBA" id="ARBA00023014"/>
    </source>
</evidence>
<dbReference type="SUPFAM" id="SSF52518">
    <property type="entry name" value="Thiamin diphosphate-binding fold (THDP-binding)"/>
    <property type="match status" value="2"/>
</dbReference>
<feature type="site" description="Important for catalytic activity" evidence="11">
    <location>
        <position position="63"/>
    </location>
</feature>
<dbReference type="Pfam" id="PF12838">
    <property type="entry name" value="Fer4_7"/>
    <property type="match status" value="1"/>
</dbReference>
<dbReference type="InterPro" id="IPR002869">
    <property type="entry name" value="Pyrv_flavodox_OxRed_cen"/>
</dbReference>
<evidence type="ECO:0000256" key="5">
    <source>
        <dbReference type="ARBA" id="ARBA00022982"/>
    </source>
</evidence>
<dbReference type="FunFam" id="3.40.920.10:FF:000001">
    <property type="entry name" value="Pyruvate:ferredoxin (Flavodoxin) oxidoreductase"/>
    <property type="match status" value="1"/>
</dbReference>
<feature type="binding site" evidence="10">
    <location>
        <begin position="993"/>
        <end position="998"/>
    </location>
    <ligand>
        <name>thiamine diphosphate</name>
        <dbReference type="ChEBI" id="CHEBI:58937"/>
    </ligand>
</feature>
<dbReference type="InterPro" id="IPR002880">
    <property type="entry name" value="Pyrv_Fd/Flavodoxin_OxRdtase_N"/>
</dbReference>
<dbReference type="InterPro" id="IPR017900">
    <property type="entry name" value="4Fe4S_Fe_S_CS"/>
</dbReference>
<feature type="site" description="Important for catalytic activity" evidence="11">
    <location>
        <position position="113"/>
    </location>
</feature>
<dbReference type="PANTHER" id="PTHR32154:SF0">
    <property type="entry name" value="PYRUVATE-FLAVODOXIN OXIDOREDUCTASE-RELATED"/>
    <property type="match status" value="1"/>
</dbReference>
<dbReference type="RefSeq" id="WP_021841545.1">
    <property type="nucleotide sequence ID" value="NZ_CACRUX010000049.1"/>
</dbReference>
<keyword evidence="4 12" id="KW-0479">Metal-binding</keyword>
<reference evidence="14" key="1">
    <citation type="submission" date="2019-11" db="EMBL/GenBank/DDBJ databases">
        <authorList>
            <person name="Feng L."/>
        </authorList>
    </citation>
    <scope>NUCLEOTIDE SEQUENCE</scope>
    <source>
        <strain evidence="14">VrattiLFYP33</strain>
    </source>
</reference>
<dbReference type="FunFam" id="3.40.50.970:FF:000012">
    <property type="entry name" value="Pyruvate:ferredoxin (Flavodoxin) oxidoreductase"/>
    <property type="match status" value="1"/>
</dbReference>
<dbReference type="SUPFAM" id="SSF52922">
    <property type="entry name" value="TK C-terminal domain-like"/>
    <property type="match status" value="1"/>
</dbReference>
<dbReference type="PROSITE" id="PS51379">
    <property type="entry name" value="4FE4S_FER_2"/>
    <property type="match status" value="2"/>
</dbReference>
<proteinExistence type="inferred from homology"/>
<protein>
    <submittedName>
        <fullName evidence="14">Pyruvate-flavodoxin oxidoreductase</fullName>
        <ecNumber evidence="14">1.2.7.-</ecNumber>
    </submittedName>
</protein>
<dbReference type="Pfam" id="PF01558">
    <property type="entry name" value="POR"/>
    <property type="match status" value="1"/>
</dbReference>
<dbReference type="InterPro" id="IPR011766">
    <property type="entry name" value="TPP_enzyme_TPP-bd"/>
</dbReference>
<evidence type="ECO:0000256" key="11">
    <source>
        <dbReference type="PIRSR" id="PIRSR000159-2"/>
    </source>
</evidence>
<dbReference type="GO" id="GO:0030976">
    <property type="term" value="F:thiamine pyrophosphate binding"/>
    <property type="evidence" value="ECO:0007669"/>
    <property type="project" value="InterPro"/>
</dbReference>
<evidence type="ECO:0000256" key="6">
    <source>
        <dbReference type="ARBA" id="ARBA00023002"/>
    </source>
</evidence>
<dbReference type="GO" id="GO:0051539">
    <property type="term" value="F:4 iron, 4 sulfur cluster binding"/>
    <property type="evidence" value="ECO:0007669"/>
    <property type="project" value="UniProtKB-KW"/>
</dbReference>
<keyword evidence="5 9" id="KW-0249">Electron transport</keyword>
<dbReference type="FunFam" id="3.30.70.20:FF:000022">
    <property type="entry name" value="Pyruvate:ferredoxin (Flavodoxin) oxidoreductase"/>
    <property type="match status" value="1"/>
</dbReference>
<evidence type="ECO:0000256" key="7">
    <source>
        <dbReference type="ARBA" id="ARBA00023004"/>
    </source>
</evidence>
<keyword evidence="2 9" id="KW-0813">Transport</keyword>
<keyword evidence="14" id="KW-0670">Pyruvate</keyword>
<evidence type="ECO:0000256" key="9">
    <source>
        <dbReference type="PIRNR" id="PIRNR000159"/>
    </source>
</evidence>
<dbReference type="AlphaFoldDB" id="A0A6N3C4A6"/>
<feature type="binding site" evidence="12">
    <location>
        <position position="692"/>
    </location>
    <ligand>
        <name>[4Fe-4S] cluster</name>
        <dbReference type="ChEBI" id="CHEBI:49883"/>
        <label>1</label>
    </ligand>
</feature>
<feature type="binding site" evidence="10">
    <location>
        <position position="30"/>
    </location>
    <ligand>
        <name>pyruvate</name>
        <dbReference type="ChEBI" id="CHEBI:15361"/>
    </ligand>
</feature>
<name>A0A6N3C4A6_9FIRM</name>
<keyword evidence="3 12" id="KW-0004">4Fe-4S</keyword>
<evidence type="ECO:0000313" key="14">
    <source>
        <dbReference type="EMBL" id="VYU09878.1"/>
    </source>
</evidence>
<comment type="similarity">
    <text evidence="1 9">Belongs to the pyruvate:ferredoxin/flavodoxin oxidoreductase family.</text>
</comment>
<evidence type="ECO:0000256" key="4">
    <source>
        <dbReference type="ARBA" id="ARBA00022723"/>
    </source>
</evidence>
<evidence type="ECO:0000256" key="3">
    <source>
        <dbReference type="ARBA" id="ARBA00022485"/>
    </source>
</evidence>
<dbReference type="Pfam" id="PF02775">
    <property type="entry name" value="TPP_enzyme_C"/>
    <property type="match status" value="1"/>
</dbReference>
<feature type="site" description="Important for catalytic activity" evidence="11">
    <location>
        <position position="30"/>
    </location>
</feature>
<accession>A0A6N3C4A6</accession>
<dbReference type="Gene3D" id="3.40.50.970">
    <property type="match status" value="2"/>
</dbReference>
<feature type="binding site" evidence="12">
    <location>
        <position position="810"/>
    </location>
    <ligand>
        <name>[4Fe-4S] cluster</name>
        <dbReference type="ChEBI" id="CHEBI:49883"/>
        <label>3</label>
    </ligand>
</feature>
<dbReference type="Gene3D" id="3.40.920.10">
    <property type="entry name" value="Pyruvate-ferredoxin oxidoreductase, PFOR, domain III"/>
    <property type="match status" value="1"/>
</dbReference>
<dbReference type="CDD" id="cd07034">
    <property type="entry name" value="TPP_PYR_PFOR_IOR-alpha_like"/>
    <property type="match status" value="1"/>
</dbReference>
<dbReference type="CDD" id="cd03377">
    <property type="entry name" value="TPP_PFOR_PNO"/>
    <property type="match status" value="1"/>
</dbReference>
<dbReference type="FunFam" id="3.40.50.970:FF:000041">
    <property type="entry name" value="Pyruvate:ferredoxin (Flavodoxin) oxidoreductase"/>
    <property type="match status" value="1"/>
</dbReference>
<feature type="binding site" evidence="12">
    <location>
        <position position="749"/>
    </location>
    <ligand>
        <name>[4Fe-4S] cluster</name>
        <dbReference type="ChEBI" id="CHEBI:49883"/>
        <label>2</label>
    </ligand>
</feature>
<keyword evidence="7 12" id="KW-0408">Iron</keyword>
<dbReference type="GO" id="GO:0006979">
    <property type="term" value="P:response to oxidative stress"/>
    <property type="evidence" value="ECO:0007669"/>
    <property type="project" value="TreeGrafter"/>
</dbReference>
<evidence type="ECO:0000256" key="1">
    <source>
        <dbReference type="ARBA" id="ARBA00009032"/>
    </source>
</evidence>
<dbReference type="InterPro" id="IPR033412">
    <property type="entry name" value="PFOR_II"/>
</dbReference>
<feature type="binding site" evidence="12">
    <location>
        <position position="695"/>
    </location>
    <ligand>
        <name>[4Fe-4S] cluster</name>
        <dbReference type="ChEBI" id="CHEBI:49883"/>
        <label>1</label>
    </ligand>
</feature>
<evidence type="ECO:0000256" key="2">
    <source>
        <dbReference type="ARBA" id="ARBA00022448"/>
    </source>
</evidence>
<dbReference type="PANTHER" id="PTHR32154">
    <property type="entry name" value="PYRUVATE-FLAVODOXIN OXIDOREDUCTASE-RELATED"/>
    <property type="match status" value="1"/>
</dbReference>
<feature type="domain" description="4Fe-4S ferredoxin-type" evidence="13">
    <location>
        <begin position="734"/>
        <end position="766"/>
    </location>
</feature>
<dbReference type="Gene3D" id="3.40.50.920">
    <property type="match status" value="1"/>
</dbReference>
<dbReference type="Pfam" id="PF17147">
    <property type="entry name" value="PFOR_II"/>
    <property type="match status" value="1"/>
</dbReference>
<feature type="binding site" evidence="10">
    <location>
        <position position="113"/>
    </location>
    <ligand>
        <name>pyruvate</name>
        <dbReference type="ChEBI" id="CHEBI:15361"/>
    </ligand>
</feature>
<feature type="binding site" evidence="12">
    <location>
        <position position="753"/>
    </location>
    <ligand>
        <name>[4Fe-4S] cluster</name>
        <dbReference type="ChEBI" id="CHEBI:49883"/>
        <label>1</label>
    </ligand>
</feature>
<dbReference type="NCBIfam" id="TIGR02176">
    <property type="entry name" value="pyruv_ox_red"/>
    <property type="match status" value="1"/>
</dbReference>
<dbReference type="InterPro" id="IPR029061">
    <property type="entry name" value="THDP-binding"/>
</dbReference>
<dbReference type="Pfam" id="PF01855">
    <property type="entry name" value="POR_N"/>
    <property type="match status" value="1"/>
</dbReference>
<keyword evidence="6 9" id="KW-0560">Oxidoreductase</keyword>
<dbReference type="GO" id="GO:0005506">
    <property type="term" value="F:iron ion binding"/>
    <property type="evidence" value="ECO:0007669"/>
    <property type="project" value="InterPro"/>
</dbReference>
<dbReference type="SUPFAM" id="SSF53323">
    <property type="entry name" value="Pyruvate-ferredoxin oxidoreductase, PFOR, domain III"/>
    <property type="match status" value="1"/>
</dbReference>
<feature type="binding site" evidence="12">
    <location>
        <position position="746"/>
    </location>
    <ligand>
        <name>[4Fe-4S] cluster</name>
        <dbReference type="ChEBI" id="CHEBI:49883"/>
        <label>2</label>
    </ligand>
</feature>
<dbReference type="InterPro" id="IPR011895">
    <property type="entry name" value="Pyrv_flavodox_OxRed"/>
</dbReference>
<dbReference type="InterPro" id="IPR050722">
    <property type="entry name" value="Pyruvate:ferred/Flavod_OxRd"/>
</dbReference>
<organism evidence="14">
    <name type="scientific">Veillonella ratti</name>
    <dbReference type="NCBI Taxonomy" id="103892"/>
    <lineage>
        <taxon>Bacteria</taxon>
        <taxon>Bacillati</taxon>
        <taxon>Bacillota</taxon>
        <taxon>Negativicutes</taxon>
        <taxon>Veillonellales</taxon>
        <taxon>Veillonellaceae</taxon>
        <taxon>Veillonella</taxon>
    </lineage>
</organism>
<gene>
    <name evidence="14" type="primary">nifJ_2</name>
    <name evidence="14" type="ORF">VRLFYP33_01246</name>
</gene>
<keyword evidence="8 12" id="KW-0411">Iron-sulfur</keyword>
<feature type="binding site" evidence="12">
    <location>
        <position position="743"/>
    </location>
    <ligand>
        <name>[4Fe-4S] cluster</name>
        <dbReference type="ChEBI" id="CHEBI:49883"/>
        <label>2</label>
    </ligand>
</feature>
<feature type="site" description="Important for catalytic activity" evidence="11">
    <location>
        <position position="998"/>
    </location>
</feature>
<dbReference type="Gene3D" id="3.30.70.20">
    <property type="match status" value="1"/>
</dbReference>
<dbReference type="GO" id="GO:0016903">
    <property type="term" value="F:oxidoreductase activity, acting on the aldehyde or oxo group of donors"/>
    <property type="evidence" value="ECO:0007669"/>
    <property type="project" value="InterPro"/>
</dbReference>
<feature type="binding site" evidence="10">
    <location>
        <begin position="964"/>
        <end position="967"/>
    </location>
    <ligand>
        <name>thiamine diphosphate</name>
        <dbReference type="ChEBI" id="CHEBI:58937"/>
    </ligand>
</feature>
<dbReference type="Gene3D" id="4.10.780.10">
    <property type="entry name" value="Pyruvate-flavodoxin oxidoreductase, EKR domain"/>
    <property type="match status" value="1"/>
</dbReference>
<dbReference type="EC" id="1.2.7.-" evidence="14"/>
<feature type="binding site" evidence="10">
    <location>
        <position position="838"/>
    </location>
    <ligand>
        <name>thiamine diphosphate</name>
        <dbReference type="ChEBI" id="CHEBI:58937"/>
    </ligand>
</feature>
<feature type="binding site" evidence="10">
    <location>
        <position position="63"/>
    </location>
    <ligand>
        <name>thiamine diphosphate</name>
        <dbReference type="ChEBI" id="CHEBI:58937"/>
    </ligand>
</feature>
<dbReference type="EMBL" id="CACRUX010000049">
    <property type="protein sequence ID" value="VYU09878.1"/>
    <property type="molecule type" value="Genomic_DNA"/>
</dbReference>
<dbReference type="Pfam" id="PF10371">
    <property type="entry name" value="EKR"/>
    <property type="match status" value="1"/>
</dbReference>
<feature type="binding site" evidence="10">
    <location>
        <position position="815"/>
    </location>
    <ligand>
        <name>thiamine diphosphate</name>
        <dbReference type="ChEBI" id="CHEBI:58937"/>
    </ligand>
</feature>
<dbReference type="SMART" id="SM00890">
    <property type="entry name" value="EKR"/>
    <property type="match status" value="1"/>
</dbReference>
<dbReference type="InterPro" id="IPR017896">
    <property type="entry name" value="4Fe4S_Fe-S-bd"/>
</dbReference>
<evidence type="ECO:0000256" key="10">
    <source>
        <dbReference type="PIRSR" id="PIRSR000159-1"/>
    </source>
</evidence>
<feature type="binding site" evidence="12">
    <location>
        <position position="689"/>
    </location>
    <ligand>
        <name>[4Fe-4S] cluster</name>
        <dbReference type="ChEBI" id="CHEBI:49883"/>
        <label>1</label>
    </ligand>
</feature>
<dbReference type="PROSITE" id="PS00198">
    <property type="entry name" value="4FE4S_FER_1"/>
    <property type="match status" value="1"/>
</dbReference>
<dbReference type="SUPFAM" id="SSF54862">
    <property type="entry name" value="4Fe-4S ferredoxins"/>
    <property type="match status" value="1"/>
</dbReference>
<feature type="binding site" evidence="12">
    <location>
        <position position="1073"/>
    </location>
    <ligand>
        <name>[4Fe-4S] cluster</name>
        <dbReference type="ChEBI" id="CHEBI:49883"/>
        <label>3</label>
    </ligand>
</feature>
<dbReference type="FunFam" id="3.40.50.920:FF:000007">
    <property type="entry name" value="Pyruvate:ferredoxin (Flavodoxin) oxidoreductase"/>
    <property type="match status" value="1"/>
</dbReference>
<feature type="binding site" evidence="12">
    <location>
        <position position="838"/>
    </location>
    <ligand>
        <name>[4Fe-4S] cluster</name>
        <dbReference type="ChEBI" id="CHEBI:49883"/>
        <label>3</label>
    </ligand>
</feature>